<reference evidence="1 2" key="1">
    <citation type="submission" date="2018-06" db="EMBL/GenBank/DDBJ databases">
        <authorList>
            <consortium name="Pathogen Informatics"/>
            <person name="Doyle S."/>
        </authorList>
    </citation>
    <scope>NUCLEOTIDE SEQUENCE [LARGE SCALE GENOMIC DNA]</scope>
    <source>
        <strain evidence="1 2">NCTC13163</strain>
    </source>
</reference>
<dbReference type="SUPFAM" id="SSF48239">
    <property type="entry name" value="Terpenoid cyclases/Protein prenyltransferases"/>
    <property type="match status" value="1"/>
</dbReference>
<organism evidence="1 2">
    <name type="scientific">Exiguobacterium aurantiacum</name>
    <dbReference type="NCBI Taxonomy" id="33987"/>
    <lineage>
        <taxon>Bacteria</taxon>
        <taxon>Bacillati</taxon>
        <taxon>Bacillota</taxon>
        <taxon>Bacilli</taxon>
        <taxon>Bacillales</taxon>
        <taxon>Bacillales Family XII. Incertae Sedis</taxon>
        <taxon>Exiguobacterium</taxon>
    </lineage>
</organism>
<name>A0A377FSI4_9BACL</name>
<dbReference type="EMBL" id="UGGP01000001">
    <property type="protein sequence ID" value="STO07446.1"/>
    <property type="molecule type" value="Genomic_DNA"/>
</dbReference>
<evidence type="ECO:0000313" key="2">
    <source>
        <dbReference type="Proteomes" id="UP000254060"/>
    </source>
</evidence>
<accession>A0A377FSI4</accession>
<dbReference type="Proteomes" id="UP000254060">
    <property type="component" value="Unassembled WGS sequence"/>
</dbReference>
<protein>
    <submittedName>
        <fullName evidence="1">Uncharacterized protein</fullName>
    </submittedName>
</protein>
<dbReference type="STRING" id="1397694.GCA_000702585_01307"/>
<dbReference type="InterPro" id="IPR008930">
    <property type="entry name" value="Terpenoid_cyclase/PrenylTrfase"/>
</dbReference>
<evidence type="ECO:0000313" key="1">
    <source>
        <dbReference type="EMBL" id="STO07446.1"/>
    </source>
</evidence>
<dbReference type="AlphaFoldDB" id="A0A377FSI4"/>
<proteinExistence type="predicted"/>
<dbReference type="Gene3D" id="1.50.10.20">
    <property type="match status" value="1"/>
</dbReference>
<sequence length="333" mass="39318">MQKMIVLRRNQSEIEKQNSEGGSLLRMLRARHFEQAEQTIVTYGRPLEIAWFNHYFNEQSQEHVVLELSKYQNDDGGFGHGLESDFRAPISSPMATSVGLRHLNELSGIDATKPMIEAAIHYLENTYDTSRNGWFAVSKDSNDFPHAFWWHYDETENMTMIDRNWGNPSAEIIAYLYKYREYTARLDTERLVEDAIQYMNRKPLFNSENEIYCFIRLFDVVPEAWRMRLESGLIDAVGQVIDYEEERWHEYVPTPLNFMCAKTNNRFGINERKLDAHLHFVMDELERHGKILPPWGKTYYETDLNQAYPEWIGVLTLKALLSLRRFDRLEPSR</sequence>
<gene>
    <name evidence="1" type="ORF">NCTC13163_00793</name>
</gene>